<accession>A0A0G4FWE0</accession>
<sequence length="200" mass="22729">MQVMAEDILRNGWGSKYGEGKIGEFVTADGTNTNTVTVEGLNFGLKRWTRRRNWRFKSIIVLLLACTWRTAHYGNFWNAFWKAASEVCFPSHPYDDNGHSRTIIADHMDVLRNPPVCNCTEKKAKRRAKKEAKKAKAIKRQARRDTLPKAAPAGMSDSESESDDPFDRAAEIALLDLLYKDEARERAAKKARTDLSDQHT</sequence>
<proteinExistence type="predicted"/>
<evidence type="ECO:0000313" key="2">
    <source>
        <dbReference type="EMBL" id="CEM19443.1"/>
    </source>
</evidence>
<dbReference type="VEuPathDB" id="CryptoDB:Cvel_3820"/>
<feature type="region of interest" description="Disordered" evidence="1">
    <location>
        <begin position="123"/>
        <end position="166"/>
    </location>
</feature>
<dbReference type="EMBL" id="CDMZ01000684">
    <property type="protein sequence ID" value="CEM19443.1"/>
    <property type="molecule type" value="Genomic_DNA"/>
</dbReference>
<feature type="compositionally biased region" description="Basic residues" evidence="1">
    <location>
        <begin position="123"/>
        <end position="142"/>
    </location>
</feature>
<organism evidence="2">
    <name type="scientific">Chromera velia CCMP2878</name>
    <dbReference type="NCBI Taxonomy" id="1169474"/>
    <lineage>
        <taxon>Eukaryota</taxon>
        <taxon>Sar</taxon>
        <taxon>Alveolata</taxon>
        <taxon>Colpodellida</taxon>
        <taxon>Chromeraceae</taxon>
        <taxon>Chromera</taxon>
    </lineage>
</organism>
<reference evidence="2" key="1">
    <citation type="submission" date="2014-11" db="EMBL/GenBank/DDBJ databases">
        <authorList>
            <person name="Otto D Thomas"/>
            <person name="Naeem Raeece"/>
        </authorList>
    </citation>
    <scope>NUCLEOTIDE SEQUENCE</scope>
</reference>
<name>A0A0G4FWE0_9ALVE</name>
<dbReference type="PhylomeDB" id="A0A0G4FWE0"/>
<protein>
    <submittedName>
        <fullName evidence="2">Uncharacterized protein</fullName>
    </submittedName>
</protein>
<evidence type="ECO:0000256" key="1">
    <source>
        <dbReference type="SAM" id="MobiDB-lite"/>
    </source>
</evidence>
<gene>
    <name evidence="2" type="ORF">Cvel_3820</name>
</gene>
<dbReference type="AlphaFoldDB" id="A0A0G4FWE0"/>